<feature type="signal peptide" evidence="8">
    <location>
        <begin position="1"/>
        <end position="21"/>
    </location>
</feature>
<dbReference type="SUPFAM" id="SSF50630">
    <property type="entry name" value="Acid proteases"/>
    <property type="match status" value="1"/>
</dbReference>
<keyword evidence="11" id="KW-1185">Reference proteome</keyword>
<evidence type="ECO:0000256" key="7">
    <source>
        <dbReference type="SAM" id="Phobius"/>
    </source>
</evidence>
<dbReference type="Gene3D" id="2.40.70.10">
    <property type="entry name" value="Acid Proteases"/>
    <property type="match status" value="2"/>
</dbReference>
<dbReference type="CDD" id="cd05471">
    <property type="entry name" value="pepsin_like"/>
    <property type="match status" value="1"/>
</dbReference>
<dbReference type="PROSITE" id="PS51767">
    <property type="entry name" value="PEPTIDASE_A1"/>
    <property type="match status" value="1"/>
</dbReference>
<feature type="region of interest" description="Disordered" evidence="6">
    <location>
        <begin position="432"/>
        <end position="458"/>
    </location>
</feature>
<keyword evidence="7" id="KW-0812">Transmembrane</keyword>
<dbReference type="InterPro" id="IPR001461">
    <property type="entry name" value="Aspartic_peptidase_A1"/>
</dbReference>
<keyword evidence="5" id="KW-0378">Hydrolase</keyword>
<dbReference type="InterPro" id="IPR033121">
    <property type="entry name" value="PEPTIDASE_A1"/>
</dbReference>
<keyword evidence="2 5" id="KW-0064">Aspartyl protease</keyword>
<dbReference type="GO" id="GO:0004190">
    <property type="term" value="F:aspartic-type endopeptidase activity"/>
    <property type="evidence" value="ECO:0007669"/>
    <property type="project" value="UniProtKB-KW"/>
</dbReference>
<dbReference type="InterPro" id="IPR034164">
    <property type="entry name" value="Pepsin-like_dom"/>
</dbReference>
<keyword evidence="4" id="KW-1015">Disulfide bond</keyword>
<reference evidence="10 11" key="1">
    <citation type="submission" date="2016-07" db="EMBL/GenBank/DDBJ databases">
        <title>Draft genome of the white-rot fungus Obba rivulosa 3A-2.</title>
        <authorList>
            <consortium name="DOE Joint Genome Institute"/>
            <person name="Miettinen O."/>
            <person name="Riley R."/>
            <person name="Acob R."/>
            <person name="Barry K."/>
            <person name="Cullen D."/>
            <person name="De Vries R."/>
            <person name="Hainaut M."/>
            <person name="Hatakka A."/>
            <person name="Henrissat B."/>
            <person name="Hilden K."/>
            <person name="Kuo R."/>
            <person name="Labutti K."/>
            <person name="Lipzen A."/>
            <person name="Makela M.R."/>
            <person name="Sandor L."/>
            <person name="Spatafora J.W."/>
            <person name="Grigoriev I.V."/>
            <person name="Hibbett D.S."/>
        </authorList>
    </citation>
    <scope>NUCLEOTIDE SEQUENCE [LARGE SCALE GENOMIC DNA]</scope>
    <source>
        <strain evidence="10 11">3A-2</strain>
    </source>
</reference>
<feature type="domain" description="Peptidase A1" evidence="9">
    <location>
        <begin position="66"/>
        <end position="393"/>
    </location>
</feature>
<keyword evidence="8" id="KW-0732">Signal</keyword>
<evidence type="ECO:0000256" key="8">
    <source>
        <dbReference type="SAM" id="SignalP"/>
    </source>
</evidence>
<evidence type="ECO:0000313" key="10">
    <source>
        <dbReference type="EMBL" id="OCH86255.1"/>
    </source>
</evidence>
<evidence type="ECO:0000259" key="9">
    <source>
        <dbReference type="PROSITE" id="PS51767"/>
    </source>
</evidence>
<sequence length="605" mass="63569">MLRSQLLQACLAASLLSSVLALSIPVRRKNIKRQSSPNSVNASRLSWSSPNLNLVTGFEDLSNIRYAGTIYLDGQQLEVILDTGSPDIWINTTGVTITDYTNTSTTAEIDYGTGDGLSSIQGPVLLTEATFADITVENQAFIYAISDGSTGPSPLGDPVDMVLNGLVGLGPPSEDSSIQDSLAQANSSVKGLTLLQNIFAQNPDLPQFFTFWIARNDGNETTGGGIFTIGEPSPNLAQILDAPRLNLSNATDHWEGHIDGVWINGQWYNTTQSGDHNLTAIFDSGTPTATVDPYFVDLMYKSIAYNQSDDGTYYVPCDAQVNVTFAFGDLPYPMHPIDMSELIDFNEDGPICVGSYSYLFNPTIPGAFVFGDSFLRNVYTLHHFNNWTQPGDSSPYTQLLSMTDPVAAAEEFDLLNDERISAFLEVALEGTYPSSASSTPTSSAVSSLSSAPTSASASSVPSVSATAASSSISLASSSASQAPSSIEPSSSPAAASSSTPSASSFVAPSVSSSLSAQSSAGPDADIAKVDGALAAASTTSSPSVDLSGLTRNTYIIMGLIGAALVLLIIIAALVAKSASATRGYKRVGSAINVEQHQPYTSEYRD</sequence>
<evidence type="ECO:0000256" key="6">
    <source>
        <dbReference type="SAM" id="MobiDB-lite"/>
    </source>
</evidence>
<dbReference type="Proteomes" id="UP000250043">
    <property type="component" value="Unassembled WGS sequence"/>
</dbReference>
<dbReference type="AlphaFoldDB" id="A0A8E2AQ14"/>
<feature type="transmembrane region" description="Helical" evidence="7">
    <location>
        <begin position="554"/>
        <end position="575"/>
    </location>
</feature>
<dbReference type="OrthoDB" id="771136at2759"/>
<evidence type="ECO:0000256" key="3">
    <source>
        <dbReference type="PIRSR" id="PIRSR601461-1"/>
    </source>
</evidence>
<accession>A0A8E2AQ14</accession>
<evidence type="ECO:0000313" key="11">
    <source>
        <dbReference type="Proteomes" id="UP000250043"/>
    </source>
</evidence>
<keyword evidence="5 10" id="KW-0645">Protease</keyword>
<evidence type="ECO:0000256" key="4">
    <source>
        <dbReference type="PIRSR" id="PIRSR601461-2"/>
    </source>
</evidence>
<protein>
    <submittedName>
        <fullName evidence="10">Acid protease</fullName>
    </submittedName>
</protein>
<dbReference type="Pfam" id="PF00026">
    <property type="entry name" value="Asp"/>
    <property type="match status" value="1"/>
</dbReference>
<dbReference type="PROSITE" id="PS00141">
    <property type="entry name" value="ASP_PROTEASE"/>
    <property type="match status" value="1"/>
</dbReference>
<dbReference type="EMBL" id="KV722536">
    <property type="protein sequence ID" value="OCH86255.1"/>
    <property type="molecule type" value="Genomic_DNA"/>
</dbReference>
<dbReference type="InterPro" id="IPR001969">
    <property type="entry name" value="Aspartic_peptidase_AS"/>
</dbReference>
<feature type="active site" evidence="3">
    <location>
        <position position="82"/>
    </location>
</feature>
<dbReference type="PANTHER" id="PTHR47966">
    <property type="entry name" value="BETA-SITE APP-CLEAVING ENZYME, ISOFORM A-RELATED"/>
    <property type="match status" value="1"/>
</dbReference>
<dbReference type="PRINTS" id="PR00792">
    <property type="entry name" value="PEPSIN"/>
</dbReference>
<evidence type="ECO:0000256" key="2">
    <source>
        <dbReference type="ARBA" id="ARBA00022750"/>
    </source>
</evidence>
<proteinExistence type="inferred from homology"/>
<keyword evidence="7" id="KW-1133">Transmembrane helix</keyword>
<feature type="compositionally biased region" description="Low complexity" evidence="6">
    <location>
        <begin position="433"/>
        <end position="458"/>
    </location>
</feature>
<dbReference type="GO" id="GO:0006508">
    <property type="term" value="P:proteolysis"/>
    <property type="evidence" value="ECO:0007669"/>
    <property type="project" value="UniProtKB-KW"/>
</dbReference>
<organism evidence="10 11">
    <name type="scientific">Obba rivulosa</name>
    <dbReference type="NCBI Taxonomy" id="1052685"/>
    <lineage>
        <taxon>Eukaryota</taxon>
        <taxon>Fungi</taxon>
        <taxon>Dikarya</taxon>
        <taxon>Basidiomycota</taxon>
        <taxon>Agaricomycotina</taxon>
        <taxon>Agaricomycetes</taxon>
        <taxon>Polyporales</taxon>
        <taxon>Gelatoporiaceae</taxon>
        <taxon>Obba</taxon>
    </lineage>
</organism>
<dbReference type="InterPro" id="IPR021109">
    <property type="entry name" value="Peptidase_aspartic_dom_sf"/>
</dbReference>
<feature type="active site" evidence="3">
    <location>
        <position position="283"/>
    </location>
</feature>
<evidence type="ECO:0000256" key="1">
    <source>
        <dbReference type="ARBA" id="ARBA00007447"/>
    </source>
</evidence>
<gene>
    <name evidence="10" type="ORF">OBBRIDRAFT_797350</name>
</gene>
<name>A0A8E2AQ14_9APHY</name>
<dbReference type="PANTHER" id="PTHR47966:SF57">
    <property type="entry name" value="PEPTIDASE A1 DOMAIN-CONTAINING PROTEIN"/>
    <property type="match status" value="1"/>
</dbReference>
<feature type="chain" id="PRO_5034328869" evidence="8">
    <location>
        <begin position="22"/>
        <end position="605"/>
    </location>
</feature>
<comment type="similarity">
    <text evidence="1 5">Belongs to the peptidase A1 family.</text>
</comment>
<evidence type="ECO:0000256" key="5">
    <source>
        <dbReference type="RuleBase" id="RU000454"/>
    </source>
</evidence>
<keyword evidence="7" id="KW-0472">Membrane</keyword>
<feature type="disulfide bond" evidence="4">
    <location>
        <begin position="317"/>
        <end position="352"/>
    </location>
</feature>